<proteinExistence type="predicted"/>
<keyword evidence="3" id="KW-1185">Reference proteome</keyword>
<organism evidence="2 3">
    <name type="scientific">Paenibacillus contaminans</name>
    <dbReference type="NCBI Taxonomy" id="450362"/>
    <lineage>
        <taxon>Bacteria</taxon>
        <taxon>Bacillati</taxon>
        <taxon>Bacillota</taxon>
        <taxon>Bacilli</taxon>
        <taxon>Bacillales</taxon>
        <taxon>Paenibacillaceae</taxon>
        <taxon>Paenibacillus</taxon>
    </lineage>
</organism>
<name>A0A329LYG9_9BACL</name>
<dbReference type="InterPro" id="IPR036849">
    <property type="entry name" value="Enolase-like_C_sf"/>
</dbReference>
<dbReference type="RefSeq" id="WP_113035495.1">
    <property type="nucleotide sequence ID" value="NZ_QMFB01000031.1"/>
</dbReference>
<evidence type="ECO:0000313" key="3">
    <source>
        <dbReference type="Proteomes" id="UP000250369"/>
    </source>
</evidence>
<sequence length="430" mass="47963">MITIRQTSAAIERELLSSPLGFKGAYLTEVWQTIVRLEGASGASGTGLGVQSILWSDPGVFAKFSELHGNTIMHQLTRHAVQLIKEAPFGSPLELMEKLFPAAFEYGKKLLDDGLKPAFVLNALAPVDHAAWLLYAAERKLSSFDELLPEVVRQQLNSRHHALASVPLISYGMTETAIQELVEEGHFVLKVKLGYDPNQDGDPDKMLDWDKRRLSVVHRLARERECAYTHNGRIAYVLDANGRYDGRERLMRLFEHAERIGALDRILLFEEPFAPDCFEAVGDMPVRMAADESVHNERDALERLELGYSAIALQPAAKTMSVCLNIAKATLERGASCYCSDLTANPFMIEWSKNLASRLAPLPGMSVGILESNGAQNYVQWEKMRGYHPRFGASWTESANGLFRLDETFYAVSGGIFDRSEHYERAAAGR</sequence>
<evidence type="ECO:0000256" key="1">
    <source>
        <dbReference type="ARBA" id="ARBA00022723"/>
    </source>
</evidence>
<keyword evidence="1" id="KW-0479">Metal-binding</keyword>
<dbReference type="EMBL" id="QMFB01000031">
    <property type="protein sequence ID" value="RAV13005.1"/>
    <property type="molecule type" value="Genomic_DNA"/>
</dbReference>
<dbReference type="AlphaFoldDB" id="A0A329LYG9"/>
<accession>A0A329LYG9</accession>
<dbReference type="GO" id="GO:0046872">
    <property type="term" value="F:metal ion binding"/>
    <property type="evidence" value="ECO:0007669"/>
    <property type="project" value="UniProtKB-KW"/>
</dbReference>
<reference evidence="2 3" key="1">
    <citation type="journal article" date="2009" name="Int. J. Syst. Evol. Microbiol.">
        <title>Paenibacillus contaminans sp. nov., isolated from a contaminated laboratory plate.</title>
        <authorList>
            <person name="Chou J.H."/>
            <person name="Lee J.H."/>
            <person name="Lin M.C."/>
            <person name="Chang P.S."/>
            <person name="Arun A.B."/>
            <person name="Young C.C."/>
            <person name="Chen W.M."/>
        </authorList>
    </citation>
    <scope>NUCLEOTIDE SEQUENCE [LARGE SCALE GENOMIC DNA]</scope>
    <source>
        <strain evidence="2 3">CKOBP-6</strain>
    </source>
</reference>
<comment type="caution">
    <text evidence="2">The sequence shown here is derived from an EMBL/GenBank/DDBJ whole genome shotgun (WGS) entry which is preliminary data.</text>
</comment>
<dbReference type="Proteomes" id="UP000250369">
    <property type="component" value="Unassembled WGS sequence"/>
</dbReference>
<dbReference type="OrthoDB" id="1099889at2"/>
<dbReference type="Gene3D" id="3.20.20.120">
    <property type="entry name" value="Enolase-like C-terminal domain"/>
    <property type="match status" value="1"/>
</dbReference>
<gene>
    <name evidence="2" type="ORF">DQG23_34040</name>
</gene>
<protein>
    <submittedName>
        <fullName evidence="2">L-alanine-DL-glutamate epimerase</fullName>
    </submittedName>
</protein>
<evidence type="ECO:0000313" key="2">
    <source>
        <dbReference type="EMBL" id="RAV13005.1"/>
    </source>
</evidence>
<dbReference type="SUPFAM" id="SSF51604">
    <property type="entry name" value="Enolase C-terminal domain-like"/>
    <property type="match status" value="1"/>
</dbReference>